<accession>A0A1R1SFP7</accession>
<evidence type="ECO:0000313" key="4">
    <source>
        <dbReference type="Proteomes" id="UP000186168"/>
    </source>
</evidence>
<evidence type="ECO:0000259" key="2">
    <source>
        <dbReference type="PROSITE" id="PS50263"/>
    </source>
</evidence>
<reference evidence="3 4" key="1">
    <citation type="submission" date="2013-05" db="EMBL/GenBank/DDBJ databases">
        <title>Genome sequence of Streptomyces sparsogenes DSM 40356.</title>
        <authorList>
            <person name="Coyne S."/>
            <person name="Seebeck F.P."/>
        </authorList>
    </citation>
    <scope>NUCLEOTIDE SEQUENCE [LARGE SCALE GENOMIC DNA]</scope>
    <source>
        <strain evidence="3 4">DSM 40356</strain>
    </source>
</reference>
<dbReference type="RefSeq" id="WP_065968428.1">
    <property type="nucleotide sequence ID" value="NZ_ASQP01000319.1"/>
</dbReference>
<dbReference type="Proteomes" id="UP000186168">
    <property type="component" value="Unassembled WGS sequence"/>
</dbReference>
<name>A0A1R1SFP7_9ACTN</name>
<dbReference type="GO" id="GO:0016811">
    <property type="term" value="F:hydrolase activity, acting on carbon-nitrogen (but not peptide) bonds, in linear amides"/>
    <property type="evidence" value="ECO:0007669"/>
    <property type="project" value="UniProtKB-ARBA"/>
</dbReference>
<dbReference type="Gene3D" id="3.60.110.10">
    <property type="entry name" value="Carbon-nitrogen hydrolase"/>
    <property type="match status" value="1"/>
</dbReference>
<dbReference type="PANTHER" id="PTHR43674:SF2">
    <property type="entry name" value="BETA-UREIDOPROPIONASE"/>
    <property type="match status" value="1"/>
</dbReference>
<comment type="caution">
    <text evidence="3">The sequence shown here is derived from an EMBL/GenBank/DDBJ whole genome shotgun (WGS) entry which is preliminary data.</text>
</comment>
<organism evidence="3 4">
    <name type="scientific">Streptomyces sparsogenes DSM 40356</name>
    <dbReference type="NCBI Taxonomy" id="1331668"/>
    <lineage>
        <taxon>Bacteria</taxon>
        <taxon>Bacillati</taxon>
        <taxon>Actinomycetota</taxon>
        <taxon>Actinomycetes</taxon>
        <taxon>Kitasatosporales</taxon>
        <taxon>Streptomycetaceae</taxon>
        <taxon>Streptomyces</taxon>
    </lineage>
</organism>
<keyword evidence="4" id="KW-1185">Reference proteome</keyword>
<dbReference type="STRING" id="67365.GCA_001704635_04208"/>
<dbReference type="GeneID" id="96748410"/>
<evidence type="ECO:0000313" key="3">
    <source>
        <dbReference type="EMBL" id="OMI37077.1"/>
    </source>
</evidence>
<dbReference type="CDD" id="cd07197">
    <property type="entry name" value="nitrilase"/>
    <property type="match status" value="1"/>
</dbReference>
<feature type="domain" description="CN hydrolase" evidence="2">
    <location>
        <begin position="5"/>
        <end position="244"/>
    </location>
</feature>
<proteinExistence type="predicted"/>
<dbReference type="PROSITE" id="PS50263">
    <property type="entry name" value="CN_HYDROLASE"/>
    <property type="match status" value="1"/>
</dbReference>
<dbReference type="Pfam" id="PF00795">
    <property type="entry name" value="CN_hydrolase"/>
    <property type="match status" value="1"/>
</dbReference>
<dbReference type="SUPFAM" id="SSF56317">
    <property type="entry name" value="Carbon-nitrogen hydrolase"/>
    <property type="match status" value="1"/>
</dbReference>
<dbReference type="InterPro" id="IPR003010">
    <property type="entry name" value="C-N_Hydrolase"/>
</dbReference>
<gene>
    <name evidence="3" type="ORF">SPAR_23234</name>
</gene>
<dbReference type="EMBL" id="ASQP01000319">
    <property type="protein sequence ID" value="OMI37077.1"/>
    <property type="molecule type" value="Genomic_DNA"/>
</dbReference>
<evidence type="ECO:0000256" key="1">
    <source>
        <dbReference type="ARBA" id="ARBA00022801"/>
    </source>
</evidence>
<sequence length="301" mass="32254">MSRILGVALAQVAPVTGDPQATFAKFSREVRSLKALSPSIGLVVFPELYLSAFGSFDARHPTGYLDRLAEPIPGPTTDAVCRLAADTGLWIVPGSIPERSAKGVHNTAVAISPQGEVVASYRKIFPWMPYETSVPGDTYATFDIPQVGRFGLAICYDGWVPEISRTLAWMGAEVIIQPTYTRTSDREQELVLARANAITNQVYVLNPNIGGLFGTGRSIATDPEGRVLAQGGAGEEFLTFHLDLDLVAITREHGTLGLNPLWKQLRDAPPPFPPASEGYDKGQIMTGLGPLRPARAGSPGA</sequence>
<keyword evidence="1" id="KW-0378">Hydrolase</keyword>
<dbReference type="InterPro" id="IPR050345">
    <property type="entry name" value="Aliph_Amidase/BUP"/>
</dbReference>
<dbReference type="AlphaFoldDB" id="A0A1R1SFP7"/>
<dbReference type="PANTHER" id="PTHR43674">
    <property type="entry name" value="NITRILASE C965.09-RELATED"/>
    <property type="match status" value="1"/>
</dbReference>
<protein>
    <submittedName>
        <fullName evidence="3">Aliphatic amidase amiE</fullName>
    </submittedName>
</protein>
<dbReference type="InterPro" id="IPR036526">
    <property type="entry name" value="C-N_Hydrolase_sf"/>
</dbReference>